<protein>
    <submittedName>
        <fullName evidence="6">Precorrin isomerase</fullName>
    </submittedName>
</protein>
<dbReference type="Gene3D" id="3.40.50.10230">
    <property type="entry name" value="Cobalamin biosynthesis CobH/CbiC, precorrin-8X methylmutase"/>
    <property type="match status" value="1"/>
</dbReference>
<dbReference type="InterPro" id="IPR036588">
    <property type="entry name" value="CobH/CbiC_sf"/>
</dbReference>
<dbReference type="PANTHER" id="PTHR43588">
    <property type="entry name" value="COBALT-PRECORRIN-8 METHYLMUTASE"/>
    <property type="match status" value="1"/>
</dbReference>
<feature type="domain" description="Cobalamin biosynthesis precorrin-8X methylmutase CobH/CbiC" evidence="5">
    <location>
        <begin position="45"/>
        <end position="231"/>
    </location>
</feature>
<dbReference type="RefSeq" id="WP_015325522.1">
    <property type="nucleotide sequence ID" value="NC_019977.1"/>
</dbReference>
<dbReference type="InterPro" id="IPR003722">
    <property type="entry name" value="Cbl_synth_CobH/CbiC"/>
</dbReference>
<dbReference type="STRING" id="867904.Metho_2194"/>
<keyword evidence="3" id="KW-0169">Cobalamin biosynthesis</keyword>
<keyword evidence="4 6" id="KW-0413">Isomerase</keyword>
<dbReference type="KEGG" id="mhz:Metho_2194"/>
<evidence type="ECO:0000256" key="4">
    <source>
        <dbReference type="ARBA" id="ARBA00023235"/>
    </source>
</evidence>
<proteinExistence type="inferred from homology"/>
<evidence type="ECO:0000259" key="5">
    <source>
        <dbReference type="Pfam" id="PF02570"/>
    </source>
</evidence>
<dbReference type="SUPFAM" id="SSF63965">
    <property type="entry name" value="Precorrin-8X methylmutase CbiC/CobH"/>
    <property type="match status" value="1"/>
</dbReference>
<dbReference type="Proteomes" id="UP000010866">
    <property type="component" value="Chromosome"/>
</dbReference>
<evidence type="ECO:0000313" key="6">
    <source>
        <dbReference type="EMBL" id="AGB50357.1"/>
    </source>
</evidence>
<dbReference type="Pfam" id="PF02570">
    <property type="entry name" value="CbiC"/>
    <property type="match status" value="1"/>
</dbReference>
<dbReference type="GeneID" id="14406707"/>
<dbReference type="AlphaFoldDB" id="L0KY43"/>
<evidence type="ECO:0000256" key="3">
    <source>
        <dbReference type="ARBA" id="ARBA00022573"/>
    </source>
</evidence>
<dbReference type="GO" id="GO:0016993">
    <property type="term" value="F:precorrin-8X methylmutase activity"/>
    <property type="evidence" value="ECO:0007669"/>
    <property type="project" value="InterPro"/>
</dbReference>
<accession>L0KY43</accession>
<comment type="similarity">
    <text evidence="2">Belongs to the CobH/CbiC family.</text>
</comment>
<evidence type="ECO:0000256" key="1">
    <source>
        <dbReference type="ARBA" id="ARBA00004953"/>
    </source>
</evidence>
<dbReference type="PANTHER" id="PTHR43588:SF1">
    <property type="entry name" value="COBALT-PRECORRIN-8 METHYLMUTASE"/>
    <property type="match status" value="1"/>
</dbReference>
<name>L0KY43_METHD</name>
<dbReference type="GO" id="GO:0009236">
    <property type="term" value="P:cobalamin biosynthetic process"/>
    <property type="evidence" value="ECO:0007669"/>
    <property type="project" value="UniProtKB-UniPathway"/>
</dbReference>
<evidence type="ECO:0000256" key="2">
    <source>
        <dbReference type="ARBA" id="ARBA00009774"/>
    </source>
</evidence>
<dbReference type="UniPathway" id="UPA00148"/>
<dbReference type="HOGENOM" id="CLU_084703_1_0_2"/>
<comment type="pathway">
    <text evidence="1">Cofactor biosynthesis; adenosylcobalamin biosynthesis.</text>
</comment>
<gene>
    <name evidence="6" type="ordered locus">Metho_2194</name>
</gene>
<evidence type="ECO:0000313" key="7">
    <source>
        <dbReference type="Proteomes" id="UP000010866"/>
    </source>
</evidence>
<dbReference type="OrthoDB" id="24491at2157"/>
<organism evidence="6 7">
    <name type="scientific">Methanomethylovorans hollandica (strain DSM 15978 / NBRC 107637 / DMS1)</name>
    <dbReference type="NCBI Taxonomy" id="867904"/>
    <lineage>
        <taxon>Archaea</taxon>
        <taxon>Methanobacteriati</taxon>
        <taxon>Methanobacteriota</taxon>
        <taxon>Stenosarchaea group</taxon>
        <taxon>Methanomicrobia</taxon>
        <taxon>Methanosarcinales</taxon>
        <taxon>Methanosarcinaceae</taxon>
        <taxon>Methanomethylovorans</taxon>
    </lineage>
</organism>
<reference evidence="7" key="1">
    <citation type="submission" date="2012-02" db="EMBL/GenBank/DDBJ databases">
        <title>Complete sequence of chromosome of Methanomethylovorans hollandica DSM 15978.</title>
        <authorList>
            <person name="Lucas S."/>
            <person name="Copeland A."/>
            <person name="Lapidus A."/>
            <person name="Glavina del Rio T."/>
            <person name="Dalin E."/>
            <person name="Tice H."/>
            <person name="Bruce D."/>
            <person name="Goodwin L."/>
            <person name="Pitluck S."/>
            <person name="Peters L."/>
            <person name="Mikhailova N."/>
            <person name="Held B."/>
            <person name="Kyrpides N."/>
            <person name="Mavromatis K."/>
            <person name="Ivanova N."/>
            <person name="Brettin T."/>
            <person name="Detter J.C."/>
            <person name="Han C."/>
            <person name="Larimer F."/>
            <person name="Land M."/>
            <person name="Hauser L."/>
            <person name="Markowitz V."/>
            <person name="Cheng J.-F."/>
            <person name="Hugenholtz P."/>
            <person name="Woyke T."/>
            <person name="Wu D."/>
            <person name="Spring S."/>
            <person name="Schroeder M."/>
            <person name="Brambilla E."/>
            <person name="Klenk H.-P."/>
            <person name="Eisen J.A."/>
        </authorList>
    </citation>
    <scope>NUCLEOTIDE SEQUENCE [LARGE SCALE GENOMIC DNA]</scope>
    <source>
        <strain evidence="7">DSM 15978 / NBRC 107637 / DMS1</strain>
    </source>
</reference>
<dbReference type="EMBL" id="CP003362">
    <property type="protein sequence ID" value="AGB50357.1"/>
    <property type="molecule type" value="Genomic_DNA"/>
</dbReference>
<sequence length="241" mass="25825">MTTKSKEKSGSMAIEELVEFTTKIDPALIDICTDLGAQTDEAKAIYMTSRNLAKQIVGDKTIEDRIRQRCMVAVGDISMAYLMHFNKDPIQAGVDALKKGAPIFVDINMVKYGITKMGHKSDVICVMDEDKDSAIAKKFGITRTAAGFLACRDRLEGSIVAIGNAPSAALAVCRMVEHGIRPALVIATPVGFVNAAESKEVVRDTDIPSITCVGTRGGTPIAVACVNELVAIANEKDECED</sequence>
<keyword evidence="7" id="KW-1185">Reference proteome</keyword>